<evidence type="ECO:0000259" key="1">
    <source>
        <dbReference type="Pfam" id="PF09836"/>
    </source>
</evidence>
<organism evidence="2 3">
    <name type="scientific">Pseudoponticoccus marisrubri</name>
    <dbReference type="NCBI Taxonomy" id="1685382"/>
    <lineage>
        <taxon>Bacteria</taxon>
        <taxon>Pseudomonadati</taxon>
        <taxon>Pseudomonadota</taxon>
        <taxon>Alphaproteobacteria</taxon>
        <taxon>Rhodobacterales</taxon>
        <taxon>Roseobacteraceae</taxon>
        <taxon>Pseudoponticoccus</taxon>
    </lineage>
</organism>
<feature type="domain" description="Putative DNA-binding" evidence="1">
    <location>
        <begin position="6"/>
        <end position="95"/>
    </location>
</feature>
<reference evidence="2 3" key="1">
    <citation type="submission" date="2015-12" db="EMBL/GenBank/DDBJ databases">
        <authorList>
            <person name="Shamseldin A."/>
            <person name="Moawad H."/>
            <person name="Abd El-Rahim W.M."/>
            <person name="Sadowsky M.J."/>
        </authorList>
    </citation>
    <scope>NUCLEOTIDE SEQUENCE [LARGE SCALE GENOMIC DNA]</scope>
    <source>
        <strain evidence="2 3">SJ5A-1</strain>
    </source>
</reference>
<sequence length="249" mass="26085">MKDCETAFRAALLQAEAPVPRGLVDGLGRPAGRRYAVYRNNVAVALREALETGFPAVAKLIGPENFAHVAARFLRSSPPGDPRMMFYGAGFPTFLAGIAPLARLGYLPDVAQLELALRQSYHAADAPPLDPARLQGLDEATLMGARLVPAPALQLIRSDWPVLSVHRFTLVAGAPKPAAGAEDVLVTRPALDPQMHLLGPGAGRFVAALLAGAPFGDALEAAGDGFDLSATLSLLLSAGALTDLFLPRP</sequence>
<protein>
    <recommendedName>
        <fullName evidence="1">Putative DNA-binding domain-containing protein</fullName>
    </recommendedName>
</protein>
<dbReference type="OrthoDB" id="4146344at2"/>
<dbReference type="Proteomes" id="UP000054396">
    <property type="component" value="Unassembled WGS sequence"/>
</dbReference>
<accession>A0A0W7WNG0</accession>
<gene>
    <name evidence="2" type="ORF">AVJ23_05835</name>
</gene>
<name>A0A0W7WNG0_9RHOB</name>
<evidence type="ECO:0000313" key="2">
    <source>
        <dbReference type="EMBL" id="KUF12090.1"/>
    </source>
</evidence>
<dbReference type="Gene3D" id="1.10.150.690">
    <property type="entry name" value="DUF2063"/>
    <property type="match status" value="1"/>
</dbReference>
<dbReference type="AlphaFoldDB" id="A0A0W7WNG0"/>
<comment type="caution">
    <text evidence="2">The sequence shown here is derived from an EMBL/GenBank/DDBJ whole genome shotgun (WGS) entry which is preliminary data.</text>
</comment>
<dbReference type="InterPro" id="IPR044922">
    <property type="entry name" value="DUF2063_N_sf"/>
</dbReference>
<dbReference type="STRING" id="1685382.AVJ23_05835"/>
<dbReference type="EMBL" id="LPXO01000002">
    <property type="protein sequence ID" value="KUF12090.1"/>
    <property type="molecule type" value="Genomic_DNA"/>
</dbReference>
<dbReference type="InterPro" id="IPR018640">
    <property type="entry name" value="DUF2063"/>
</dbReference>
<proteinExistence type="predicted"/>
<dbReference type="RefSeq" id="WP_058861209.1">
    <property type="nucleotide sequence ID" value="NZ_LPXO01000002.1"/>
</dbReference>
<keyword evidence="3" id="KW-1185">Reference proteome</keyword>
<evidence type="ECO:0000313" key="3">
    <source>
        <dbReference type="Proteomes" id="UP000054396"/>
    </source>
</evidence>
<dbReference type="Pfam" id="PF09836">
    <property type="entry name" value="DUF2063"/>
    <property type="match status" value="1"/>
</dbReference>